<organism evidence="8 9">
    <name type="scientific">Phytophthora ramorum</name>
    <name type="common">Sudden oak death agent</name>
    <dbReference type="NCBI Taxonomy" id="164328"/>
    <lineage>
        <taxon>Eukaryota</taxon>
        <taxon>Sar</taxon>
        <taxon>Stramenopiles</taxon>
        <taxon>Oomycota</taxon>
        <taxon>Peronosporomycetes</taxon>
        <taxon>Peronosporales</taxon>
        <taxon>Peronosporaceae</taxon>
        <taxon>Phytophthora</taxon>
    </lineage>
</organism>
<evidence type="ECO:0000256" key="3">
    <source>
        <dbReference type="ARBA" id="ARBA00023015"/>
    </source>
</evidence>
<feature type="compositionally biased region" description="Basic and acidic residues" evidence="6">
    <location>
        <begin position="41"/>
        <end position="55"/>
    </location>
</feature>
<keyword evidence="9" id="KW-1185">Reference proteome</keyword>
<dbReference type="VEuPathDB" id="FungiDB:KRP23_5035"/>
<feature type="compositionally biased region" description="Low complexity" evidence="6">
    <location>
        <begin position="264"/>
        <end position="273"/>
    </location>
</feature>
<dbReference type="EnsemblProtists" id="Phyra94975">
    <property type="protein sequence ID" value="Phyra94975"/>
    <property type="gene ID" value="Phyra94975"/>
</dbReference>
<comment type="subcellular location">
    <subcellularLocation>
        <location evidence="1">Nucleus</location>
    </subcellularLocation>
</comment>
<dbReference type="SUPFAM" id="SSF47113">
    <property type="entry name" value="Histone-fold"/>
    <property type="match status" value="1"/>
</dbReference>
<protein>
    <recommendedName>
        <fullName evidence="7">TAFII28-like protein domain-containing protein</fullName>
    </recommendedName>
</protein>
<evidence type="ECO:0000256" key="5">
    <source>
        <dbReference type="ARBA" id="ARBA00023242"/>
    </source>
</evidence>
<dbReference type="GO" id="GO:0005669">
    <property type="term" value="C:transcription factor TFIID complex"/>
    <property type="evidence" value="ECO:0000318"/>
    <property type="project" value="GO_Central"/>
</dbReference>
<dbReference type="Pfam" id="PF04719">
    <property type="entry name" value="TAFII28"/>
    <property type="match status" value="1"/>
</dbReference>
<dbReference type="PANTHER" id="PTHR13218:SF8">
    <property type="entry name" value="TRANSCRIPTION INITIATION FACTOR TFIID SUBUNIT 11"/>
    <property type="match status" value="1"/>
</dbReference>
<reference evidence="8" key="2">
    <citation type="submission" date="2015-06" db="UniProtKB">
        <authorList>
            <consortium name="EnsemblProtists"/>
        </authorList>
    </citation>
    <scope>IDENTIFICATION</scope>
    <source>
        <strain evidence="8">Pr102</strain>
    </source>
</reference>
<dbReference type="Gene3D" id="1.10.20.10">
    <property type="entry name" value="Histone, subunit A"/>
    <property type="match status" value="1"/>
</dbReference>
<keyword evidence="4" id="KW-0804">Transcription</keyword>
<feature type="region of interest" description="Disordered" evidence="6">
    <location>
        <begin position="132"/>
        <end position="164"/>
    </location>
</feature>
<evidence type="ECO:0000259" key="7">
    <source>
        <dbReference type="Pfam" id="PF04719"/>
    </source>
</evidence>
<evidence type="ECO:0000256" key="4">
    <source>
        <dbReference type="ARBA" id="ARBA00023163"/>
    </source>
</evidence>
<feature type="compositionally biased region" description="Acidic residues" evidence="6">
    <location>
        <begin position="297"/>
        <end position="326"/>
    </location>
</feature>
<dbReference type="eggNOG" id="ENOG502SV7F">
    <property type="taxonomic scope" value="Eukaryota"/>
</dbReference>
<dbReference type="EMBL" id="DS566024">
    <property type="status" value="NOT_ANNOTATED_CDS"/>
    <property type="molecule type" value="Genomic_DNA"/>
</dbReference>
<dbReference type="VEuPathDB" id="FungiDB:KRP22_4946"/>
<evidence type="ECO:0000313" key="9">
    <source>
        <dbReference type="Proteomes" id="UP000005238"/>
    </source>
</evidence>
<feature type="compositionally biased region" description="Low complexity" evidence="6">
    <location>
        <begin position="14"/>
        <end position="29"/>
    </location>
</feature>
<feature type="region of interest" description="Disordered" evidence="6">
    <location>
        <begin position="244"/>
        <end position="327"/>
    </location>
</feature>
<keyword evidence="5" id="KW-0539">Nucleus</keyword>
<dbReference type="AlphaFoldDB" id="H3HCA7"/>
<evidence type="ECO:0000256" key="2">
    <source>
        <dbReference type="ARBA" id="ARBA00009788"/>
    </source>
</evidence>
<feature type="domain" description="TAFII28-like protein" evidence="7">
    <location>
        <begin position="336"/>
        <end position="400"/>
    </location>
</feature>
<dbReference type="STRING" id="164328.H3HCA7"/>
<dbReference type="InParanoid" id="H3HCA7"/>
<dbReference type="GO" id="GO:0046982">
    <property type="term" value="F:protein heterodimerization activity"/>
    <property type="evidence" value="ECO:0007669"/>
    <property type="project" value="InterPro"/>
</dbReference>
<feature type="region of interest" description="Disordered" evidence="6">
    <location>
        <begin position="1"/>
        <end position="55"/>
    </location>
</feature>
<dbReference type="Proteomes" id="UP000005238">
    <property type="component" value="Unassembled WGS sequence"/>
</dbReference>
<evidence type="ECO:0000313" key="8">
    <source>
        <dbReference type="EnsemblProtists" id="Phyra94975"/>
    </source>
</evidence>
<proteinExistence type="inferred from homology"/>
<keyword evidence="3" id="KW-0805">Transcription regulation</keyword>
<comment type="similarity">
    <text evidence="2">Belongs to the TAF11 family.</text>
</comment>
<sequence length="402" mass="44349">MRQQTDGDELRGRASAARGQQQQHQPLAANDGNARGNYARNDQEPRPLSRSRGDRDWNARIRASISRLMEIDGICLDPESFSKGAEKRKATASQQAFHTRVDRLQAASEMAHQEYYIRLRDVYSASTAKKMRLTTTTNSPPPRRQNLLPSQENEGSERSPVPVHDPALAKAVEKLTSKMAELLCQLHATSDATAAEPILAAAASIALEATEMRRCEEVAMTRMVEIEEHRQQIMLGLLEYTKRKEKRGNDDGNANTSSVTLGGDAPASAADADMTQPSASEDEDEGKSLVARHGDVTTDDDPQESTADEEEDDEEDEVDSDEDTVELSDSASMLRLLQSLPEDEARRHEQFRRSHFERGAIKRVPEQCSATDKKAPSVNNVMAIVMAGMTKVFVGEITAEGT</sequence>
<dbReference type="InterPro" id="IPR006809">
    <property type="entry name" value="TAFII28_dom"/>
</dbReference>
<dbReference type="GO" id="GO:0051123">
    <property type="term" value="P:RNA polymerase II preinitiation complex assembly"/>
    <property type="evidence" value="ECO:0000318"/>
    <property type="project" value="GO_Central"/>
</dbReference>
<reference evidence="9" key="1">
    <citation type="journal article" date="2006" name="Science">
        <title>Phytophthora genome sequences uncover evolutionary origins and mechanisms of pathogenesis.</title>
        <authorList>
            <person name="Tyler B.M."/>
            <person name="Tripathy S."/>
            <person name="Zhang X."/>
            <person name="Dehal P."/>
            <person name="Jiang R.H."/>
            <person name="Aerts A."/>
            <person name="Arredondo F.D."/>
            <person name="Baxter L."/>
            <person name="Bensasson D."/>
            <person name="Beynon J.L."/>
            <person name="Chapman J."/>
            <person name="Damasceno C.M."/>
            <person name="Dorrance A.E."/>
            <person name="Dou D."/>
            <person name="Dickerman A.W."/>
            <person name="Dubchak I.L."/>
            <person name="Garbelotto M."/>
            <person name="Gijzen M."/>
            <person name="Gordon S.G."/>
            <person name="Govers F."/>
            <person name="Grunwald N.J."/>
            <person name="Huang W."/>
            <person name="Ivors K.L."/>
            <person name="Jones R.W."/>
            <person name="Kamoun S."/>
            <person name="Krampis K."/>
            <person name="Lamour K.H."/>
            <person name="Lee M.K."/>
            <person name="McDonald W.H."/>
            <person name="Medina M."/>
            <person name="Meijer H.J."/>
            <person name="Nordberg E.K."/>
            <person name="Maclean D.J."/>
            <person name="Ospina-Giraldo M.D."/>
            <person name="Morris P.F."/>
            <person name="Phuntumart V."/>
            <person name="Putnam N.H."/>
            <person name="Rash S."/>
            <person name="Rose J.K."/>
            <person name="Sakihama Y."/>
            <person name="Salamov A.A."/>
            <person name="Savidor A."/>
            <person name="Scheuring C.F."/>
            <person name="Smith B.M."/>
            <person name="Sobral B.W."/>
            <person name="Terry A."/>
            <person name="Torto-Alalibo T.A."/>
            <person name="Win J."/>
            <person name="Xu Z."/>
            <person name="Zhang H."/>
            <person name="Grigoriev I.V."/>
            <person name="Rokhsar D.S."/>
            <person name="Boore J.L."/>
        </authorList>
    </citation>
    <scope>NUCLEOTIDE SEQUENCE [LARGE SCALE GENOMIC DNA]</scope>
    <source>
        <strain evidence="9">Pr102</strain>
    </source>
</reference>
<evidence type="ECO:0000256" key="6">
    <source>
        <dbReference type="SAM" id="MobiDB-lite"/>
    </source>
</evidence>
<name>H3HCA7_PHYRM</name>
<evidence type="ECO:0000256" key="1">
    <source>
        <dbReference type="ARBA" id="ARBA00004123"/>
    </source>
</evidence>
<dbReference type="PANTHER" id="PTHR13218">
    <property type="entry name" value="TRANSCRIPTION INITIATION FACTOR TFIID SUBUNIT 11-RELATED"/>
    <property type="match status" value="1"/>
</dbReference>
<dbReference type="InterPro" id="IPR009072">
    <property type="entry name" value="Histone-fold"/>
</dbReference>
<dbReference type="InterPro" id="IPR045127">
    <property type="entry name" value="TAF11-like"/>
</dbReference>
<accession>H3HCA7</accession>
<dbReference type="HOGENOM" id="CLU_686017_0_0_1"/>